<dbReference type="PANTHER" id="PTHR11848">
    <property type="entry name" value="TGF-BETA FAMILY"/>
    <property type="match status" value="1"/>
</dbReference>
<keyword evidence="6" id="KW-0165">Cleavage on pair of basic residues</keyword>
<dbReference type="GO" id="GO:0046880">
    <property type="term" value="P:regulation of follicle-stimulating hormone secretion"/>
    <property type="evidence" value="ECO:0007669"/>
    <property type="project" value="UniProtKB-ARBA"/>
</dbReference>
<dbReference type="GO" id="GO:0051241">
    <property type="term" value="P:negative regulation of multicellular organismal process"/>
    <property type="evidence" value="ECO:0007669"/>
    <property type="project" value="UniProtKB-ARBA"/>
</dbReference>
<dbReference type="Ensembl" id="ENSGEVT00005018761.1">
    <property type="protein sequence ID" value="ENSGEVP00005017856.1"/>
    <property type="gene ID" value="ENSGEVG00005012675.1"/>
</dbReference>
<dbReference type="PRINTS" id="PR00669">
    <property type="entry name" value="INHIBINA"/>
</dbReference>
<dbReference type="Proteomes" id="UP000694390">
    <property type="component" value="Chromosome 11"/>
</dbReference>
<dbReference type="PROSITE" id="PS00250">
    <property type="entry name" value="TGF_BETA_1"/>
    <property type="match status" value="1"/>
</dbReference>
<accession>A0A8C4WJ72</accession>
<keyword evidence="8 13" id="KW-0732">Signal</keyword>
<dbReference type="PIRSF" id="PIRSF037328">
    <property type="entry name" value="Inhibin_alpha_subunit"/>
    <property type="match status" value="1"/>
</dbReference>
<dbReference type="GO" id="GO:0008083">
    <property type="term" value="F:growth factor activity"/>
    <property type="evidence" value="ECO:0007669"/>
    <property type="project" value="UniProtKB-KW"/>
</dbReference>
<proteinExistence type="inferred from homology"/>
<dbReference type="CDD" id="cd13754">
    <property type="entry name" value="TGF_beta_INHA"/>
    <property type="match status" value="1"/>
</dbReference>
<evidence type="ECO:0000256" key="11">
    <source>
        <dbReference type="ARBA" id="ARBA00023180"/>
    </source>
</evidence>
<dbReference type="GO" id="GO:0042127">
    <property type="term" value="P:regulation of cell population proliferation"/>
    <property type="evidence" value="ECO:0007669"/>
    <property type="project" value="Ensembl"/>
</dbReference>
<evidence type="ECO:0000256" key="7">
    <source>
        <dbReference type="ARBA" id="ARBA00022702"/>
    </source>
</evidence>
<feature type="signal peptide" evidence="13">
    <location>
        <begin position="1"/>
        <end position="50"/>
    </location>
</feature>
<keyword evidence="10" id="KW-1015">Disulfide bond</keyword>
<reference evidence="15" key="2">
    <citation type="submission" date="2025-08" db="UniProtKB">
        <authorList>
            <consortium name="Ensembl"/>
        </authorList>
    </citation>
    <scope>IDENTIFICATION</scope>
</reference>
<feature type="chain" id="PRO_5034893601" description="Inhibin alpha chain" evidence="13">
    <location>
        <begin position="51"/>
        <end position="372"/>
    </location>
</feature>
<dbReference type="AlphaFoldDB" id="A0A8C4WJ72"/>
<dbReference type="GO" id="GO:0048731">
    <property type="term" value="P:system development"/>
    <property type="evidence" value="ECO:0007669"/>
    <property type="project" value="UniProtKB-ARBA"/>
</dbReference>
<dbReference type="InterPro" id="IPR001839">
    <property type="entry name" value="TGF-b_C"/>
</dbReference>
<protein>
    <recommendedName>
        <fullName evidence="4">Inhibin alpha chain</fullName>
    </recommendedName>
</protein>
<dbReference type="InterPro" id="IPR029034">
    <property type="entry name" value="Cystine-knot_cytokine"/>
</dbReference>
<evidence type="ECO:0000259" key="14">
    <source>
        <dbReference type="PROSITE" id="PS51362"/>
    </source>
</evidence>
<keyword evidence="9 12" id="KW-0339">Growth factor</keyword>
<dbReference type="OrthoDB" id="9929039at2759"/>
<evidence type="ECO:0000256" key="8">
    <source>
        <dbReference type="ARBA" id="ARBA00022729"/>
    </source>
</evidence>
<keyword evidence="7" id="KW-0372">Hormone</keyword>
<keyword evidence="16" id="KW-1185">Reference proteome</keyword>
<evidence type="ECO:0000256" key="2">
    <source>
        <dbReference type="ARBA" id="ARBA00004613"/>
    </source>
</evidence>
<evidence type="ECO:0000256" key="10">
    <source>
        <dbReference type="ARBA" id="ARBA00023157"/>
    </source>
</evidence>
<evidence type="ECO:0000256" key="3">
    <source>
        <dbReference type="ARBA" id="ARBA00006656"/>
    </source>
</evidence>
<dbReference type="GO" id="GO:0034673">
    <property type="term" value="C:inhibin-betaglycan-ActRII complex"/>
    <property type="evidence" value="ECO:0007669"/>
    <property type="project" value="Ensembl"/>
</dbReference>
<reference evidence="15" key="1">
    <citation type="submission" date="2019-06" db="EMBL/GenBank/DDBJ databases">
        <title>G10K-VGP Goodes thornscrub tortoise genome, primary haplotype.</title>
        <authorList>
            <person name="Murphy B."/>
            <person name="Edwards T."/>
            <person name="Rhie A."/>
            <person name="Koren S."/>
            <person name="Phillippy A."/>
            <person name="Fedrigo O."/>
            <person name="Haase B."/>
            <person name="Mountcastle J."/>
            <person name="Lewin H."/>
            <person name="Damas J."/>
            <person name="Howe K."/>
            <person name="Formenti G."/>
            <person name="Myers G."/>
            <person name="Durbin R."/>
            <person name="Jarvis E.D."/>
        </authorList>
    </citation>
    <scope>NUCLEOTIDE SEQUENCE [LARGE SCALE GENOMIC DNA]</scope>
</reference>
<organism evidence="15 16">
    <name type="scientific">Gopherus evgoodei</name>
    <name type="common">Goodes thornscrub tortoise</name>
    <dbReference type="NCBI Taxonomy" id="1825980"/>
    <lineage>
        <taxon>Eukaryota</taxon>
        <taxon>Metazoa</taxon>
        <taxon>Chordata</taxon>
        <taxon>Craniata</taxon>
        <taxon>Vertebrata</taxon>
        <taxon>Euteleostomi</taxon>
        <taxon>Archelosauria</taxon>
        <taxon>Testudinata</taxon>
        <taxon>Testudines</taxon>
        <taxon>Cryptodira</taxon>
        <taxon>Durocryptodira</taxon>
        <taxon>Testudinoidea</taxon>
        <taxon>Testudinidae</taxon>
        <taxon>Gopherus</taxon>
    </lineage>
</organism>
<comment type="similarity">
    <text evidence="3 12">Belongs to the TGF-beta family.</text>
</comment>
<evidence type="ECO:0000256" key="6">
    <source>
        <dbReference type="ARBA" id="ARBA00022685"/>
    </source>
</evidence>
<keyword evidence="11" id="KW-0325">Glycoprotein</keyword>
<dbReference type="SUPFAM" id="SSF57501">
    <property type="entry name" value="Cystine-knot cytokines"/>
    <property type="match status" value="1"/>
</dbReference>
<evidence type="ECO:0000256" key="4">
    <source>
        <dbReference type="ARBA" id="ARBA00019280"/>
    </source>
</evidence>
<dbReference type="PROSITE" id="PS51362">
    <property type="entry name" value="TGF_BETA_2"/>
    <property type="match status" value="1"/>
</dbReference>
<comment type="function">
    <text evidence="1">Inhibins and activins inhibit and activate, respectively, the secretion of follitropin by the pituitary gland. Inhibins/activins are involved in regulating a number of diverse functions such as hypothalamic and pituitary hormone secretion, gonadal hormone secretion, germ cell development and maturation, erythroid differentiation, insulin secretion, nerve cell survival, embryonic axial development or bone growth, depending on their subunit composition. Inhibins appear to oppose the functions of activins.</text>
</comment>
<keyword evidence="5" id="KW-0964">Secreted</keyword>
<dbReference type="FunFam" id="2.10.90.10:FF:000024">
    <property type="entry name" value="Inhibin alpha chain"/>
    <property type="match status" value="1"/>
</dbReference>
<evidence type="ECO:0000256" key="1">
    <source>
        <dbReference type="ARBA" id="ARBA00002588"/>
    </source>
</evidence>
<name>A0A8C4WJ72_9SAUR</name>
<dbReference type="GO" id="GO:0043512">
    <property type="term" value="C:inhibin A complex"/>
    <property type="evidence" value="ECO:0007669"/>
    <property type="project" value="Ensembl"/>
</dbReference>
<evidence type="ECO:0000256" key="5">
    <source>
        <dbReference type="ARBA" id="ARBA00022525"/>
    </source>
</evidence>
<dbReference type="SMART" id="SM00204">
    <property type="entry name" value="TGFB"/>
    <property type="match status" value="1"/>
</dbReference>
<dbReference type="InterPro" id="IPR017948">
    <property type="entry name" value="TGFb_CS"/>
</dbReference>
<dbReference type="GO" id="GO:0005125">
    <property type="term" value="F:cytokine activity"/>
    <property type="evidence" value="ECO:0007669"/>
    <property type="project" value="TreeGrafter"/>
</dbReference>
<dbReference type="GO" id="GO:0005179">
    <property type="term" value="F:hormone activity"/>
    <property type="evidence" value="ECO:0007669"/>
    <property type="project" value="UniProtKB-KW"/>
</dbReference>
<dbReference type="Pfam" id="PF00019">
    <property type="entry name" value="TGF_beta"/>
    <property type="match status" value="1"/>
</dbReference>
<evidence type="ECO:0000256" key="13">
    <source>
        <dbReference type="SAM" id="SignalP"/>
    </source>
</evidence>
<dbReference type="GO" id="GO:0051726">
    <property type="term" value="P:regulation of cell cycle"/>
    <property type="evidence" value="ECO:0007669"/>
    <property type="project" value="Ensembl"/>
</dbReference>
<dbReference type="GO" id="GO:0042541">
    <property type="term" value="P:hemoglobin biosynthetic process"/>
    <property type="evidence" value="ECO:0007669"/>
    <property type="project" value="Ensembl"/>
</dbReference>
<dbReference type="GeneTree" id="ENSGT00390000005935"/>
<dbReference type="PANTHER" id="PTHR11848:SF117">
    <property type="entry name" value="INHIBIN ALPHA CHAIN"/>
    <property type="match status" value="1"/>
</dbReference>
<evidence type="ECO:0000313" key="16">
    <source>
        <dbReference type="Proteomes" id="UP000694390"/>
    </source>
</evidence>
<evidence type="ECO:0000256" key="9">
    <source>
        <dbReference type="ARBA" id="ARBA00023030"/>
    </source>
</evidence>
<reference evidence="15" key="3">
    <citation type="submission" date="2025-09" db="UniProtKB">
        <authorList>
            <consortium name="Ensembl"/>
        </authorList>
    </citation>
    <scope>IDENTIFICATION</scope>
</reference>
<evidence type="ECO:0000313" key="15">
    <source>
        <dbReference type="Ensembl" id="ENSGEVP00005017856.1"/>
    </source>
</evidence>
<feature type="domain" description="TGF-beta family profile" evidence="14">
    <location>
        <begin position="256"/>
        <end position="372"/>
    </location>
</feature>
<dbReference type="InterPro" id="IPR017175">
    <property type="entry name" value="Inhibin_asu"/>
</dbReference>
<sequence>MPPCTGRAQQGGHSEQHWPCRQTLMAETPACARAMWLLHLLLALLAPVTAAGCQGAELDRQLILAKLRAQVLEYLSPSSPRSRAQHERRGMHRRHISGTPALWGQELEDTSQVILFPTTDVPCEPPQSDGLPEDESVFTYLFQPSPHTLSRVVTSTQLWFHTGPVLVPPGSSAAVNRSAVGADVLILSGQGRVTVAATVVQAAEQWTVFHFAAPFLRYVCQKLFVLLVRCPDCPCTADADKMPFLMATTKPKGPDRARRSSVPWSPAALNLLQRPSEDAAAHADCHRAALNISFEELGWDKWIVHPSSFVFHYCHGSCSDAHTLSHALGFRLCCAALPSTMRSLRVRTTSDGGYSFKYETVPNILTQDCACI</sequence>
<dbReference type="Gene3D" id="2.10.90.10">
    <property type="entry name" value="Cystine-knot cytokines"/>
    <property type="match status" value="1"/>
</dbReference>
<dbReference type="InterPro" id="IPR015615">
    <property type="entry name" value="TGF-beta-rel"/>
</dbReference>
<gene>
    <name evidence="15" type="primary">INHA</name>
</gene>
<evidence type="ECO:0000256" key="12">
    <source>
        <dbReference type="RuleBase" id="RU000354"/>
    </source>
</evidence>
<comment type="subcellular location">
    <subcellularLocation>
        <location evidence="2">Secreted</location>
    </subcellularLocation>
</comment>